<comment type="caution">
    <text evidence="5">The sequence shown here is derived from an EMBL/GenBank/DDBJ whole genome shotgun (WGS) entry which is preliminary data.</text>
</comment>
<feature type="chain" id="PRO_5012946818" evidence="4">
    <location>
        <begin position="21"/>
        <end position="199"/>
    </location>
</feature>
<reference evidence="6" key="1">
    <citation type="submission" date="2017-08" db="EMBL/GenBank/DDBJ databases">
        <title>A dynamic microbial community with high functional redundancy inhabits the cold, oxic subseafloor aquifer.</title>
        <authorList>
            <person name="Tully B.J."/>
            <person name="Wheat C.G."/>
            <person name="Glazer B.T."/>
            <person name="Huber J.A."/>
        </authorList>
    </citation>
    <scope>NUCLEOTIDE SEQUENCE [LARGE SCALE GENOMIC DNA]</scope>
</reference>
<organism evidence="5 6">
    <name type="scientific">SAR86 cluster bacterium</name>
    <dbReference type="NCBI Taxonomy" id="2030880"/>
    <lineage>
        <taxon>Bacteria</taxon>
        <taxon>Pseudomonadati</taxon>
        <taxon>Pseudomonadota</taxon>
        <taxon>Gammaproteobacteria</taxon>
        <taxon>SAR86 cluster</taxon>
    </lineage>
</organism>
<evidence type="ECO:0000256" key="3">
    <source>
        <dbReference type="PROSITE-ProRule" id="PRU00339"/>
    </source>
</evidence>
<dbReference type="Gene3D" id="1.25.40.10">
    <property type="entry name" value="Tetratricopeptide repeat domain"/>
    <property type="match status" value="2"/>
</dbReference>
<dbReference type="InterPro" id="IPR011990">
    <property type="entry name" value="TPR-like_helical_dom_sf"/>
</dbReference>
<protein>
    <submittedName>
        <fullName evidence="5">Uncharacterized protein</fullName>
    </submittedName>
</protein>
<gene>
    <name evidence="5" type="ORF">COA71_02970</name>
</gene>
<name>A0A2A5CG63_9GAMM</name>
<feature type="signal peptide" evidence="4">
    <location>
        <begin position="1"/>
        <end position="20"/>
    </location>
</feature>
<dbReference type="SMART" id="SM00028">
    <property type="entry name" value="TPR"/>
    <property type="match status" value="3"/>
</dbReference>
<feature type="repeat" description="TPR" evidence="3">
    <location>
        <begin position="115"/>
        <end position="148"/>
    </location>
</feature>
<dbReference type="EMBL" id="NVWI01000002">
    <property type="protein sequence ID" value="PCJ42491.1"/>
    <property type="molecule type" value="Genomic_DNA"/>
</dbReference>
<dbReference type="PANTHER" id="PTHR44858:SF1">
    <property type="entry name" value="UDP-N-ACETYLGLUCOSAMINE--PEPTIDE N-ACETYLGLUCOSAMINYLTRANSFERASE SPINDLY-RELATED"/>
    <property type="match status" value="1"/>
</dbReference>
<dbReference type="PANTHER" id="PTHR44858">
    <property type="entry name" value="TETRATRICOPEPTIDE REPEAT PROTEIN 6"/>
    <property type="match status" value="1"/>
</dbReference>
<evidence type="ECO:0000256" key="4">
    <source>
        <dbReference type="SAM" id="SignalP"/>
    </source>
</evidence>
<dbReference type="InterPro" id="IPR050498">
    <property type="entry name" value="Ycf3"/>
</dbReference>
<proteinExistence type="predicted"/>
<keyword evidence="4" id="KW-0732">Signal</keyword>
<keyword evidence="2 3" id="KW-0802">TPR repeat</keyword>
<evidence type="ECO:0000313" key="5">
    <source>
        <dbReference type="EMBL" id="PCJ42491.1"/>
    </source>
</evidence>
<dbReference type="InterPro" id="IPR019734">
    <property type="entry name" value="TPR_rpt"/>
</dbReference>
<dbReference type="PROSITE" id="PS50005">
    <property type="entry name" value="TPR"/>
    <property type="match status" value="3"/>
</dbReference>
<dbReference type="PROSITE" id="PS50293">
    <property type="entry name" value="TPR_REGION"/>
    <property type="match status" value="1"/>
</dbReference>
<evidence type="ECO:0000256" key="1">
    <source>
        <dbReference type="ARBA" id="ARBA00022737"/>
    </source>
</evidence>
<feature type="repeat" description="TPR" evidence="3">
    <location>
        <begin position="81"/>
        <end position="114"/>
    </location>
</feature>
<dbReference type="Pfam" id="PF13424">
    <property type="entry name" value="TPR_12"/>
    <property type="match status" value="1"/>
</dbReference>
<dbReference type="Proteomes" id="UP000228987">
    <property type="component" value="Unassembled WGS sequence"/>
</dbReference>
<dbReference type="SUPFAM" id="SSF48452">
    <property type="entry name" value="TPR-like"/>
    <property type="match status" value="1"/>
</dbReference>
<feature type="repeat" description="TPR" evidence="3">
    <location>
        <begin position="150"/>
        <end position="183"/>
    </location>
</feature>
<dbReference type="AlphaFoldDB" id="A0A2A5CG63"/>
<keyword evidence="1" id="KW-0677">Repeat</keyword>
<sequence length="199" mass="22125">MKKISKFAYLLGLLPFVSYAQCGLECDPTSSAILLGGDNYPRECYLNSQMVSHNPDIASTNLLEPCDFAITFVEMTRNNLAATHTNRGVIHIALENYDSAFSDFNIGMTLSPEAAQIFVNRGNAFYHTGNYQMAIEDYSQSLELGFAGFSEVYLNLGKSYERIGNINLAERNYRQAIELSPNQAEAQNLLQGLLSQPEL</sequence>
<evidence type="ECO:0000313" key="6">
    <source>
        <dbReference type="Proteomes" id="UP000228987"/>
    </source>
</evidence>
<accession>A0A2A5CG63</accession>
<evidence type="ECO:0000256" key="2">
    <source>
        <dbReference type="ARBA" id="ARBA00022803"/>
    </source>
</evidence>